<evidence type="ECO:0000313" key="1">
    <source>
        <dbReference type="EMBL" id="QNO58271.1"/>
    </source>
</evidence>
<name>A0A7G9ZDD7_9EURY</name>
<sequence>MATLTVSIPDELKKRMDEHPEINWSAFLKERFARKVEQLRKFEELVNKGEI</sequence>
<dbReference type="EMBL" id="MT631719">
    <property type="protein sequence ID" value="QNO58271.1"/>
    <property type="molecule type" value="Genomic_DNA"/>
</dbReference>
<protein>
    <submittedName>
        <fullName evidence="1">Uncharacterized protein</fullName>
    </submittedName>
</protein>
<dbReference type="AlphaFoldDB" id="A0A7G9ZDD7"/>
<accession>A0A7G9ZDD7</accession>
<organism evidence="1">
    <name type="scientific">Candidatus Methanophaga sp. ANME-1 ERB7</name>
    <dbReference type="NCBI Taxonomy" id="2759913"/>
    <lineage>
        <taxon>Archaea</taxon>
        <taxon>Methanobacteriati</taxon>
        <taxon>Methanobacteriota</taxon>
        <taxon>Stenosarchaea group</taxon>
        <taxon>Methanomicrobia</taxon>
        <taxon>Candidatus Methanophagales</taxon>
        <taxon>Candidatus Methanophagaceae</taxon>
        <taxon>Candidatus Methanophaga</taxon>
    </lineage>
</organism>
<proteinExistence type="predicted"/>
<gene>
    <name evidence="1" type="ORF">BFNMBJLP_00005</name>
</gene>
<reference evidence="1" key="1">
    <citation type="submission" date="2020-06" db="EMBL/GenBank/DDBJ databases">
        <title>Unique genomic features of the anaerobic methanotrophic archaea.</title>
        <authorList>
            <person name="Chadwick G.L."/>
            <person name="Skennerton C.T."/>
            <person name="Laso-Perez R."/>
            <person name="Leu A.O."/>
            <person name="Speth D.R."/>
            <person name="Yu H."/>
            <person name="Morgan-Lang C."/>
            <person name="Hatzenpichler R."/>
            <person name="Goudeau D."/>
            <person name="Malmstrom R."/>
            <person name="Brazelton W.J."/>
            <person name="Woyke T."/>
            <person name="Hallam S.J."/>
            <person name="Tyson G.W."/>
            <person name="Wegener G."/>
            <person name="Boetius A."/>
            <person name="Orphan V."/>
        </authorList>
    </citation>
    <scope>NUCLEOTIDE SEQUENCE</scope>
</reference>